<protein>
    <submittedName>
        <fullName evidence="1">Uncharacterized protein</fullName>
    </submittedName>
</protein>
<evidence type="ECO:0000313" key="1">
    <source>
        <dbReference type="EMBL" id="SEJ25272.1"/>
    </source>
</evidence>
<accession>A0A2H4Q1Z7</accession>
<keyword evidence="2" id="KW-1185">Reference proteome</keyword>
<dbReference type="KEGG" id="hae:halTADL_1589"/>
<organism evidence="1 2">
    <name type="scientific">Halohasta litchfieldiae</name>
    <dbReference type="NCBI Taxonomy" id="1073996"/>
    <lineage>
        <taxon>Archaea</taxon>
        <taxon>Methanobacteriati</taxon>
        <taxon>Methanobacteriota</taxon>
        <taxon>Stenosarchaea group</taxon>
        <taxon>Halobacteria</taxon>
        <taxon>Halobacteriales</taxon>
        <taxon>Haloferacaceae</taxon>
        <taxon>Halohasta</taxon>
    </lineage>
</organism>
<dbReference type="GeneID" id="35002380"/>
<dbReference type="Proteomes" id="UP000198888">
    <property type="component" value="Unassembled WGS sequence"/>
</dbReference>
<dbReference type="RefSeq" id="WP_089673630.1">
    <property type="nucleotide sequence ID" value="NZ_CP024845.1"/>
</dbReference>
<sequence>MDDQFRTRSCFVGIGATGAERIGDGIERRDASATMVPDEVPDPADAVVDCTGSVTDDQFSEFDVVVTTGSAAVDDAVDTVVRVGDACASDAVTIAVVNGDPTATDLARLEGAFGTVVPLEQEGKIREHATDVFTLFSQPMMLHADYAHINSNLREAGVITLSRAVRTREELAALVDDCGGPEEVVLGYVEAGSEFTLADAETLEAQFETPEIVTGQTTFDDPSKCRLTLLRRM</sequence>
<name>A0A1H6XK59_9EURY</name>
<accession>A0A1H6XK59</accession>
<evidence type="ECO:0000313" key="2">
    <source>
        <dbReference type="Proteomes" id="UP000198888"/>
    </source>
</evidence>
<gene>
    <name evidence="1" type="ORF">SAMN05444271_1362</name>
</gene>
<reference evidence="1 2" key="1">
    <citation type="submission" date="2016-10" db="EMBL/GenBank/DDBJ databases">
        <authorList>
            <person name="de Groot N.N."/>
        </authorList>
    </citation>
    <scope>NUCLEOTIDE SEQUENCE [LARGE SCALE GENOMIC DNA]</scope>
    <source>
        <strain evidence="1 2">DSM 22187</strain>
    </source>
</reference>
<proteinExistence type="predicted"/>
<dbReference type="AlphaFoldDB" id="A0A1H6XK59"/>
<dbReference type="EMBL" id="FNYR01000036">
    <property type="protein sequence ID" value="SEJ25272.1"/>
    <property type="molecule type" value="Genomic_DNA"/>
</dbReference>